<name>A0AAW0FXQ2_9APHY</name>
<dbReference type="Proteomes" id="UP001385951">
    <property type="component" value="Unassembled WGS sequence"/>
</dbReference>
<gene>
    <name evidence="2" type="ORF">QCA50_011802</name>
</gene>
<organism evidence="2 3">
    <name type="scientific">Cerrena zonata</name>
    <dbReference type="NCBI Taxonomy" id="2478898"/>
    <lineage>
        <taxon>Eukaryota</taxon>
        <taxon>Fungi</taxon>
        <taxon>Dikarya</taxon>
        <taxon>Basidiomycota</taxon>
        <taxon>Agaricomycotina</taxon>
        <taxon>Agaricomycetes</taxon>
        <taxon>Polyporales</taxon>
        <taxon>Cerrenaceae</taxon>
        <taxon>Cerrena</taxon>
    </lineage>
</organism>
<feature type="compositionally biased region" description="Polar residues" evidence="1">
    <location>
        <begin position="166"/>
        <end position="176"/>
    </location>
</feature>
<evidence type="ECO:0000313" key="3">
    <source>
        <dbReference type="Proteomes" id="UP001385951"/>
    </source>
</evidence>
<sequence>MVPPRYANFGSWTKQACPDSKKCFAIPSISSPGTRVVCTSKANALSLIEATGAKGGIVGLGSNNQTLPLPTTSLPPSATPSTNATSPNEPTVKVVTVTVTAGADSSATPAPTTPAPTITLPPTTRTIDSAGVDSLLSSLSAEGVVFVTAAASATPSGSVPPSGSSDDTLPTATASPSDEMKERERVAIKIAAWRRRISHDS</sequence>
<feature type="compositionally biased region" description="Low complexity" evidence="1">
    <location>
        <begin position="152"/>
        <end position="165"/>
    </location>
</feature>
<keyword evidence="3" id="KW-1185">Reference proteome</keyword>
<proteinExistence type="predicted"/>
<evidence type="ECO:0000256" key="1">
    <source>
        <dbReference type="SAM" id="MobiDB-lite"/>
    </source>
</evidence>
<protein>
    <submittedName>
        <fullName evidence="2">Uncharacterized protein</fullName>
    </submittedName>
</protein>
<feature type="compositionally biased region" description="Low complexity" evidence="1">
    <location>
        <begin position="107"/>
        <end position="124"/>
    </location>
</feature>
<dbReference type="AlphaFoldDB" id="A0AAW0FXQ2"/>
<reference evidence="2 3" key="1">
    <citation type="submission" date="2022-09" db="EMBL/GenBank/DDBJ databases">
        <authorList>
            <person name="Palmer J.M."/>
        </authorList>
    </citation>
    <scope>NUCLEOTIDE SEQUENCE [LARGE SCALE GENOMIC DNA]</scope>
    <source>
        <strain evidence="2 3">DSM 7382</strain>
    </source>
</reference>
<comment type="caution">
    <text evidence="2">The sequence shown here is derived from an EMBL/GenBank/DDBJ whole genome shotgun (WGS) entry which is preliminary data.</text>
</comment>
<evidence type="ECO:0000313" key="2">
    <source>
        <dbReference type="EMBL" id="KAK7684967.1"/>
    </source>
</evidence>
<feature type="region of interest" description="Disordered" evidence="1">
    <location>
        <begin position="152"/>
        <end position="183"/>
    </location>
</feature>
<dbReference type="EMBL" id="JASBNA010000022">
    <property type="protein sequence ID" value="KAK7684967.1"/>
    <property type="molecule type" value="Genomic_DNA"/>
</dbReference>
<accession>A0AAW0FXQ2</accession>
<feature type="region of interest" description="Disordered" evidence="1">
    <location>
        <begin position="103"/>
        <end position="124"/>
    </location>
</feature>